<dbReference type="Gene3D" id="3.20.20.300">
    <property type="entry name" value="Glycoside hydrolase, family 3, N-terminal domain"/>
    <property type="match status" value="1"/>
</dbReference>
<dbReference type="InterPro" id="IPR002772">
    <property type="entry name" value="Glyco_hydro_3_C"/>
</dbReference>
<dbReference type="PANTHER" id="PTHR30620:SF16">
    <property type="entry name" value="LYSOSOMAL BETA GLUCOSIDASE"/>
    <property type="match status" value="1"/>
</dbReference>
<accession>A0A0B7MX61</accession>
<feature type="signal peptide" evidence="7">
    <location>
        <begin position="1"/>
        <end position="23"/>
    </location>
</feature>
<evidence type="ECO:0000256" key="4">
    <source>
        <dbReference type="ARBA" id="ARBA00022729"/>
    </source>
</evidence>
<dbReference type="EMBL" id="LN722188">
    <property type="protein sequence ID" value="CEP09707.1"/>
    <property type="molecule type" value="Genomic_DNA"/>
</dbReference>
<dbReference type="InterPro" id="IPR013783">
    <property type="entry name" value="Ig-like_fold"/>
</dbReference>
<dbReference type="STRING" id="35722.A0A0B7MX61"/>
<evidence type="ECO:0000313" key="10">
    <source>
        <dbReference type="Proteomes" id="UP000054107"/>
    </source>
</evidence>
<dbReference type="SUPFAM" id="SSF51445">
    <property type="entry name" value="(Trans)glycosidases"/>
    <property type="match status" value="1"/>
</dbReference>
<evidence type="ECO:0000256" key="5">
    <source>
        <dbReference type="ARBA" id="ARBA00022801"/>
    </source>
</evidence>
<dbReference type="PANTHER" id="PTHR30620">
    <property type="entry name" value="PERIPLASMIC BETA-GLUCOSIDASE-RELATED"/>
    <property type="match status" value="1"/>
</dbReference>
<evidence type="ECO:0000256" key="3">
    <source>
        <dbReference type="ARBA" id="ARBA00012744"/>
    </source>
</evidence>
<dbReference type="OrthoDB" id="416222at2759"/>
<dbReference type="FunFam" id="3.20.20.300:FF:000007">
    <property type="entry name" value="Lysosomal beta glucosidase"/>
    <property type="match status" value="1"/>
</dbReference>
<dbReference type="EC" id="3.2.1.21" evidence="3"/>
<evidence type="ECO:0000256" key="2">
    <source>
        <dbReference type="ARBA" id="ARBA00005336"/>
    </source>
</evidence>
<dbReference type="Gene3D" id="3.40.50.1700">
    <property type="entry name" value="Glycoside hydrolase family 3 C-terminal domain"/>
    <property type="match status" value="1"/>
</dbReference>
<keyword evidence="5" id="KW-0378">Hydrolase</keyword>
<evidence type="ECO:0000313" key="9">
    <source>
        <dbReference type="EMBL" id="CEP09707.1"/>
    </source>
</evidence>
<name>A0A0B7MX61_9FUNG</name>
<dbReference type="SUPFAM" id="SSF52279">
    <property type="entry name" value="Beta-D-glucan exohydrolase, C-terminal domain"/>
    <property type="match status" value="1"/>
</dbReference>
<gene>
    <name evidence="9" type="primary">PARPA_03258.1 scaffold 7241</name>
</gene>
<organism evidence="9 10">
    <name type="scientific">Parasitella parasitica</name>
    <dbReference type="NCBI Taxonomy" id="35722"/>
    <lineage>
        <taxon>Eukaryota</taxon>
        <taxon>Fungi</taxon>
        <taxon>Fungi incertae sedis</taxon>
        <taxon>Mucoromycota</taxon>
        <taxon>Mucoromycotina</taxon>
        <taxon>Mucoromycetes</taxon>
        <taxon>Mucorales</taxon>
        <taxon>Mucorineae</taxon>
        <taxon>Mucoraceae</taxon>
        <taxon>Parasitella</taxon>
    </lineage>
</organism>
<protein>
    <recommendedName>
        <fullName evidence="3">beta-glucosidase</fullName>
        <ecNumber evidence="3">3.2.1.21</ecNumber>
    </recommendedName>
</protein>
<dbReference type="SMART" id="SM01217">
    <property type="entry name" value="Fn3_like"/>
    <property type="match status" value="1"/>
</dbReference>
<evidence type="ECO:0000256" key="7">
    <source>
        <dbReference type="SAM" id="SignalP"/>
    </source>
</evidence>
<evidence type="ECO:0000259" key="8">
    <source>
        <dbReference type="SMART" id="SM01217"/>
    </source>
</evidence>
<comment type="similarity">
    <text evidence="2">Belongs to the glycosyl hydrolase 3 family.</text>
</comment>
<keyword evidence="6" id="KW-0326">Glycosidase</keyword>
<evidence type="ECO:0000256" key="1">
    <source>
        <dbReference type="ARBA" id="ARBA00000448"/>
    </source>
</evidence>
<proteinExistence type="inferred from homology"/>
<dbReference type="InterPro" id="IPR017853">
    <property type="entry name" value="GH"/>
</dbReference>
<dbReference type="Proteomes" id="UP000054107">
    <property type="component" value="Unassembled WGS sequence"/>
</dbReference>
<dbReference type="Pfam" id="PF00933">
    <property type="entry name" value="Glyco_hydro_3"/>
    <property type="match status" value="1"/>
</dbReference>
<dbReference type="InterPro" id="IPR036881">
    <property type="entry name" value="Glyco_hydro_3_C_sf"/>
</dbReference>
<comment type="catalytic activity">
    <reaction evidence="1">
        <text>Hydrolysis of terminal, non-reducing beta-D-glucosyl residues with release of beta-D-glucose.</text>
        <dbReference type="EC" id="3.2.1.21"/>
    </reaction>
</comment>
<keyword evidence="10" id="KW-1185">Reference proteome</keyword>
<dbReference type="InterPro" id="IPR026891">
    <property type="entry name" value="Fn3-like"/>
</dbReference>
<evidence type="ECO:0000256" key="6">
    <source>
        <dbReference type="ARBA" id="ARBA00023295"/>
    </source>
</evidence>
<dbReference type="GO" id="GO:0008422">
    <property type="term" value="F:beta-glucosidase activity"/>
    <property type="evidence" value="ECO:0007669"/>
    <property type="project" value="UniProtKB-EC"/>
</dbReference>
<dbReference type="InterPro" id="IPR051915">
    <property type="entry name" value="Cellulose_Degrad_GH3"/>
</dbReference>
<dbReference type="GO" id="GO:0009251">
    <property type="term" value="P:glucan catabolic process"/>
    <property type="evidence" value="ECO:0007669"/>
    <property type="project" value="TreeGrafter"/>
</dbReference>
<dbReference type="Pfam" id="PF01915">
    <property type="entry name" value="Glyco_hydro_3_C"/>
    <property type="match status" value="1"/>
</dbReference>
<feature type="chain" id="PRO_5002120996" description="beta-glucosidase" evidence="7">
    <location>
        <begin position="24"/>
        <end position="791"/>
    </location>
</feature>
<feature type="domain" description="Fibronectin type III-like" evidence="8">
    <location>
        <begin position="709"/>
        <end position="780"/>
    </location>
</feature>
<sequence>MLSIRQSIYLVLLFSVSTCTALATNTEHHKYGTLNSEEYDHPELTIDDDIISMIGQMSVEEKIGQMTQINQDLVLGIDGVLNRTAVEYYAKNYYVGSYLNQLAVNGRNYDAADYAKIIEEIQEITLSVNSTFKIPIIYGLDHIHGAHYVANTTIFPHGINIAASFNPELAYESASITARDTRASGVQWTFAPVLDIPVNKQWPRVFENFGEDPHLSSVMGVASIRGYQGKYKTDRSKVAACMKHFIAYGAPYSGQDRDSTVVSERTIYDYFVPGFQAAIDAGVATAMESYIDINGEPVVSSKKYLRQLLRDQMKFGGMLVTDWQEMENLHTKHMVAATHKEAVRMAIADTSIDMSMVPQDVIFFESMMDLIKEGRVTMERVDESVARLLQLKKDLGLLEPNGWKADPKLQEMIQNDSDIEVAMEAARESITLLKNKNAALPLTKDKIKRVLVVGPAGDNLGHLAGGWTIQWQGATEDAWHGNVSDEQFYNNGISILDGMQNAVPEGVQVEYIQGFTIDGNDVNMDLVLEKAEDFDAFVVCIGEHIYSELPGNIHDLTLPQGQINNVEKLASFIGKEKHLITVLLEGRPRVLGSVQDNSDAILQAYLPGPWGGQAIGEVVFGLTNPSGRLPYTYPKYAGDTTLNYWRPANDIWDPLYEFGHGLSYSSFQYSNITVNGLLSTDEKQYLIAGEVEKEVSVNITNISPVDGKETIMMFVKQPFRIVTPPAKLLKAFQKVMIPAGETVNVRFSVDADLFRYTGLDGIPQNTIDNGAVKILIGDQEFELQLVNNNGE</sequence>
<dbReference type="InterPro" id="IPR001764">
    <property type="entry name" value="Glyco_hydro_3_N"/>
</dbReference>
<dbReference type="Pfam" id="PF14310">
    <property type="entry name" value="Fn3-like"/>
    <property type="match status" value="1"/>
</dbReference>
<reference evidence="9 10" key="1">
    <citation type="submission" date="2014-09" db="EMBL/GenBank/DDBJ databases">
        <authorList>
            <person name="Ellenberger Sabrina"/>
        </authorList>
    </citation>
    <scope>NUCLEOTIDE SEQUENCE [LARGE SCALE GENOMIC DNA]</scope>
    <source>
        <strain evidence="9 10">CBS 412.66</strain>
    </source>
</reference>
<keyword evidence="4 7" id="KW-0732">Signal</keyword>
<dbReference type="PRINTS" id="PR00133">
    <property type="entry name" value="GLHYDRLASE3"/>
</dbReference>
<dbReference type="Gene3D" id="2.60.40.10">
    <property type="entry name" value="Immunoglobulins"/>
    <property type="match status" value="1"/>
</dbReference>
<dbReference type="AlphaFoldDB" id="A0A0B7MX61"/>
<dbReference type="InterPro" id="IPR036962">
    <property type="entry name" value="Glyco_hydro_3_N_sf"/>
</dbReference>